<accession>A0A5J9WHU8</accession>
<feature type="compositionally biased region" description="Pro residues" evidence="2">
    <location>
        <begin position="491"/>
        <end position="504"/>
    </location>
</feature>
<dbReference type="GO" id="GO:0006402">
    <property type="term" value="P:mRNA catabolic process"/>
    <property type="evidence" value="ECO:0007669"/>
    <property type="project" value="InterPro"/>
</dbReference>
<dbReference type="PANTHER" id="PTHR31447:SF0">
    <property type="entry name" value="HYDROXYPROLINE-RICH GLYCOPROTEIN FAMILY PROTEIN"/>
    <property type="match status" value="1"/>
</dbReference>
<name>A0A5J9WHU8_9POAL</name>
<feature type="region of interest" description="Disordered" evidence="2">
    <location>
        <begin position="482"/>
        <end position="514"/>
    </location>
</feature>
<feature type="compositionally biased region" description="Polar residues" evidence="2">
    <location>
        <begin position="680"/>
        <end position="700"/>
    </location>
</feature>
<feature type="region of interest" description="Disordered" evidence="2">
    <location>
        <begin position="120"/>
        <end position="183"/>
    </location>
</feature>
<evidence type="ECO:0000256" key="1">
    <source>
        <dbReference type="ARBA" id="ARBA00007879"/>
    </source>
</evidence>
<evidence type="ECO:0000313" key="4">
    <source>
        <dbReference type="Proteomes" id="UP000324897"/>
    </source>
</evidence>
<comment type="similarity">
    <text evidence="1">Belongs to the alkB family.</text>
</comment>
<feature type="compositionally biased region" description="Pro residues" evidence="2">
    <location>
        <begin position="132"/>
        <end position="141"/>
    </location>
</feature>
<dbReference type="EMBL" id="RWGY01000004">
    <property type="protein sequence ID" value="TVU47788.1"/>
    <property type="molecule type" value="Genomic_DNA"/>
</dbReference>
<feature type="region of interest" description="Disordered" evidence="2">
    <location>
        <begin position="224"/>
        <end position="244"/>
    </location>
</feature>
<organism evidence="3 4">
    <name type="scientific">Eragrostis curvula</name>
    <name type="common">weeping love grass</name>
    <dbReference type="NCBI Taxonomy" id="38414"/>
    <lineage>
        <taxon>Eukaryota</taxon>
        <taxon>Viridiplantae</taxon>
        <taxon>Streptophyta</taxon>
        <taxon>Embryophyta</taxon>
        <taxon>Tracheophyta</taxon>
        <taxon>Spermatophyta</taxon>
        <taxon>Magnoliopsida</taxon>
        <taxon>Liliopsida</taxon>
        <taxon>Poales</taxon>
        <taxon>Poaceae</taxon>
        <taxon>PACMAD clade</taxon>
        <taxon>Chloridoideae</taxon>
        <taxon>Eragrostideae</taxon>
        <taxon>Eragrostidinae</taxon>
        <taxon>Eragrostis</taxon>
    </lineage>
</organism>
<evidence type="ECO:0000313" key="3">
    <source>
        <dbReference type="EMBL" id="TVU47788.1"/>
    </source>
</evidence>
<keyword evidence="4" id="KW-1185">Reference proteome</keyword>
<dbReference type="InterPro" id="IPR044842">
    <property type="entry name" value="ALKBH9B/ALKBH10B-like"/>
</dbReference>
<dbReference type="Proteomes" id="UP000324897">
    <property type="component" value="Chromosome 5"/>
</dbReference>
<feature type="compositionally biased region" description="Basic and acidic residues" evidence="2">
    <location>
        <begin position="224"/>
        <end position="233"/>
    </location>
</feature>
<dbReference type="SUPFAM" id="SSF51197">
    <property type="entry name" value="Clavaminate synthase-like"/>
    <property type="match status" value="1"/>
</dbReference>
<sequence>LLAGFAPLYERGPPVTMASAAVIPSAAASGAAAAAEPAPWLMDERDGFISWLRGEFAAANAIIDLLLVHLRAVGDPGEYDLVAAAVQQRRHHWAPVIHMQQFFPVTDVAFALQQTGWRRRAPPQQALGAGAPSPPPPPPRRPAFSPSHHSHHRHGGHHRADPTRGGGAFAAAGSEKDGRVVHDKEGKVLKAVENTGDTKSLRLDSPMTDGDKALIALLGNEPRQGREGAEWKNGRGNQQAKGEKISKLPAVSEGSSTVVPTSPVEHSTNEIIDGKTVNSVEGLKVYEGLVNVVETNKILSLINEMKASCRRGGLEAGQTVIIGKRPAKGHGREVVQLGVPVIDGPPDDENQREARVEAVPGVLQDLFDLLFQQEIIPFKPDYCVVDFFNEGEYSHPHQSPSWYGRPLCTLCLTDCDMVFGRAIYVGERGDHRGPLKLSLTTGSLLLLQGKSADIAKRAIPGIHKQRILLNFGKSVARKNIPAESASRFTPPLTPPPMPWGPPSRPGNISRHPVSPKHFGYAPASSVLPAPVVGPHQIPPSDGMQPLFVAPAPVAPAAMPFPPAVPLPNTTASWIPEANPRPAPPRFPGPGTGVFLPPGASHHPLPHNMMPAAHTHAEPNSPQGSAAHLHNKSTGTEMANGNLSPKSSPAKRSGAAEKLGCNGTSNGGGSFVDGKPAVVKEQQNGGMKNAGNSKVQPNASR</sequence>
<dbReference type="InterPro" id="IPR037151">
    <property type="entry name" value="AlkB-like_sf"/>
</dbReference>
<dbReference type="GO" id="GO:0003729">
    <property type="term" value="F:mRNA binding"/>
    <property type="evidence" value="ECO:0007669"/>
    <property type="project" value="InterPro"/>
</dbReference>
<evidence type="ECO:0000256" key="2">
    <source>
        <dbReference type="SAM" id="MobiDB-lite"/>
    </source>
</evidence>
<comment type="caution">
    <text evidence="3">The sequence shown here is derived from an EMBL/GenBank/DDBJ whole genome shotgun (WGS) entry which is preliminary data.</text>
</comment>
<feature type="compositionally biased region" description="Basic and acidic residues" evidence="2">
    <location>
        <begin position="174"/>
        <end position="183"/>
    </location>
</feature>
<dbReference type="OrthoDB" id="1916097at2759"/>
<proteinExistence type="inferred from homology"/>
<dbReference type="Gene3D" id="2.60.120.590">
    <property type="entry name" value="Alpha-ketoglutarate-dependent dioxygenase AlkB-like"/>
    <property type="match status" value="1"/>
</dbReference>
<feature type="compositionally biased region" description="Polar residues" evidence="2">
    <location>
        <begin position="631"/>
        <end position="646"/>
    </location>
</feature>
<feature type="region of interest" description="Disordered" evidence="2">
    <location>
        <begin position="610"/>
        <end position="700"/>
    </location>
</feature>
<protein>
    <recommendedName>
        <fullName evidence="5">Fe2OG dioxygenase domain-containing protein</fullName>
    </recommendedName>
</protein>
<reference evidence="3 4" key="1">
    <citation type="journal article" date="2019" name="Sci. Rep.">
        <title>A high-quality genome of Eragrostis curvula grass provides insights into Poaceae evolution and supports new strategies to enhance forage quality.</title>
        <authorList>
            <person name="Carballo J."/>
            <person name="Santos B.A.C.M."/>
            <person name="Zappacosta D."/>
            <person name="Garbus I."/>
            <person name="Selva J.P."/>
            <person name="Gallo C.A."/>
            <person name="Diaz A."/>
            <person name="Albertini E."/>
            <person name="Caccamo M."/>
            <person name="Echenique V."/>
        </authorList>
    </citation>
    <scope>NUCLEOTIDE SEQUENCE [LARGE SCALE GENOMIC DNA]</scope>
    <source>
        <strain evidence="4">cv. Victoria</strain>
        <tissue evidence="3">Leaf</tissue>
    </source>
</reference>
<gene>
    <name evidence="3" type="ORF">EJB05_07397</name>
</gene>
<dbReference type="AlphaFoldDB" id="A0A5J9WHU8"/>
<feature type="non-terminal residue" evidence="3">
    <location>
        <position position="1"/>
    </location>
</feature>
<feature type="compositionally biased region" description="Basic residues" evidence="2">
    <location>
        <begin position="148"/>
        <end position="157"/>
    </location>
</feature>
<dbReference type="GO" id="GO:0032451">
    <property type="term" value="F:demethylase activity"/>
    <property type="evidence" value="ECO:0007669"/>
    <property type="project" value="InterPro"/>
</dbReference>
<evidence type="ECO:0008006" key="5">
    <source>
        <dbReference type="Google" id="ProtNLM"/>
    </source>
</evidence>
<dbReference type="PANTHER" id="PTHR31447">
    <property type="entry name" value="HYDROXYPROLINE-RICH GLYCOPROTEIN FAMILY PROTEIN-RELATED"/>
    <property type="match status" value="1"/>
</dbReference>